<feature type="region of interest" description="Disordered" evidence="11">
    <location>
        <begin position="1"/>
        <end position="49"/>
    </location>
</feature>
<evidence type="ECO:0000259" key="16">
    <source>
        <dbReference type="Pfam" id="PF17406"/>
    </source>
</evidence>
<gene>
    <name evidence="18 20" type="primary">NOL6</name>
</gene>
<evidence type="ECO:0000256" key="3">
    <source>
        <dbReference type="ARBA" id="ARBA00006674"/>
    </source>
</evidence>
<evidence type="ECO:0000256" key="9">
    <source>
        <dbReference type="ARBA" id="ARBA00063084"/>
    </source>
</evidence>
<dbReference type="PANTHER" id="PTHR17972:SF0">
    <property type="entry name" value="NUCLEOLAR PROTEIN 6"/>
    <property type="match status" value="1"/>
</dbReference>
<name>A0A3Q2H7T8_HORSE</name>
<dbReference type="Pfam" id="PF17406">
    <property type="entry name" value="Nrap_D5"/>
    <property type="match status" value="1"/>
</dbReference>
<evidence type="ECO:0000256" key="7">
    <source>
        <dbReference type="ARBA" id="ARBA00023242"/>
    </source>
</evidence>
<evidence type="ECO:0000259" key="14">
    <source>
        <dbReference type="Pfam" id="PF17404"/>
    </source>
</evidence>
<organism evidence="18 19">
    <name type="scientific">Equus caballus</name>
    <name type="common">Horse</name>
    <dbReference type="NCBI Taxonomy" id="9796"/>
    <lineage>
        <taxon>Eukaryota</taxon>
        <taxon>Metazoa</taxon>
        <taxon>Chordata</taxon>
        <taxon>Craniata</taxon>
        <taxon>Vertebrata</taxon>
        <taxon>Euteleostomi</taxon>
        <taxon>Mammalia</taxon>
        <taxon>Eutheria</taxon>
        <taxon>Laurasiatheria</taxon>
        <taxon>Perissodactyla</taxon>
        <taxon>Equidae</taxon>
        <taxon>Equus</taxon>
    </lineage>
</organism>
<evidence type="ECO:0000259" key="17">
    <source>
        <dbReference type="Pfam" id="PF17407"/>
    </source>
</evidence>
<evidence type="ECO:0000256" key="10">
    <source>
        <dbReference type="RuleBase" id="RU364032"/>
    </source>
</evidence>
<keyword evidence="7 10" id="KW-0539">Nucleus</keyword>
<evidence type="ECO:0000256" key="8">
    <source>
        <dbReference type="ARBA" id="ARBA00035000"/>
    </source>
</evidence>
<feature type="domain" description="Nrap protein" evidence="15">
    <location>
        <begin position="665"/>
        <end position="799"/>
    </location>
</feature>
<feature type="domain" description="Nrap protein" evidence="12">
    <location>
        <begin position="178"/>
        <end position="317"/>
    </location>
</feature>
<evidence type="ECO:0000256" key="4">
    <source>
        <dbReference type="ARBA" id="ARBA00016437"/>
    </source>
</evidence>
<sequence length="1099" mass="122354">MGPAPAGAQVRGAAGEPEVMEPALEGTGKKGKKGSSKKRTVAGSPGEGLLQPVKLSRAELYKEPTNEELNRLRETESLFHSSLLRLQVEELLKEVRLSEKKKERIDAFLREVNQRIMRIPSTPETELTDQAWLPAGVQVPLHQVPYAVKGCFRFLPPAQVTVVGSYLLGTCIRPDVNVDVALTMPREILQDKDGLNQRYFRKRALYLAHLAHHLAQDPLFGSVHFSYTNGCHLKPSLLLRPHGKDERLVTVRLHPCPPPDFFRPCRLLPSKNNVRSAWYRGQSPPGNGSPEPPTPHYNTWVLQDTALESHMQLLSTVLGSALGLKDGVALLKIWLRQRELDKGLGGFSGFLVSMLVAFLVSTRKIHTTMSGYQVLRSVLQFLATTDLTVNGISLCLSSDPSLPALADFHQAFPVVFLDSSGRLNLCADVTASTYHQVQHEARLSMVLLDSKADDGFQLLLMTPKPMIRAFDHVLHLHPLSRLQAACHRLKLWPELQDHGGDYVSAALGPLTTLLEQGLGSRLHLLAHSRPPVSEWDISQDPPKHRDSGTLTLGLLLRPEGLTSVLELGPEADQPEAADFRQFWGSRSELRRFQDGAIREAVVWEAASMAQKRLIPHQVVTHLLALHADIPDTCVHYMGGLLDVLMQGLKEVFPPAPIQPAYSFFEHLREQASLLPRPDKPCPAYVEPMTVICHLEGSGQWPQDAEAIRRVRAAFQLRLAELLTQQHGLRCRATATHTDVLKDGFVFRICVAYQREPQILKEMRSPEGMISLRDTPASLCLERATRQLPLLTSALHGLQQQHPAFSGVARLAKRWVRAQLLGEGFTDESLDLVAAALFLHPEPFTPPSSPEVGFLRFLFLVSTFDWKNNPLIVNLNNELTVEEQVEIRSGFLATRLQLPVMVVYTPQDRKSSVWTQDGPSPQILQRLVVLAAEALPVLEKQLMDPRGPGDIRTVFRPPLDMYDVLIRLSPRHIPRHRQAVDSPAASFCRGLLSEPGSLSLMPVLGYDPPQLYLAQLREAFGHLALFFYDQHGGEVIGVLWKPASFQPQPFKASNTKGRMVVSQGEELVLVPNVEAILEDFAILGEGLVQAVEARSERWTV</sequence>
<evidence type="ECO:0000259" key="13">
    <source>
        <dbReference type="Pfam" id="PF17403"/>
    </source>
</evidence>
<dbReference type="InterPro" id="IPR035082">
    <property type="entry name" value="Nrap_D1"/>
</dbReference>
<evidence type="ECO:0000259" key="15">
    <source>
        <dbReference type="Pfam" id="PF17405"/>
    </source>
</evidence>
<dbReference type="InterPro" id="IPR035370">
    <property type="entry name" value="Nrap_D5"/>
</dbReference>
<reference evidence="18 19" key="1">
    <citation type="journal article" date="2009" name="Science">
        <title>Genome sequence, comparative analysis, and population genetics of the domestic horse.</title>
        <authorList>
            <consortium name="Broad Institute Genome Sequencing Platform"/>
            <consortium name="Broad Institute Whole Genome Assembly Team"/>
            <person name="Wade C.M."/>
            <person name="Giulotto E."/>
            <person name="Sigurdsson S."/>
            <person name="Zoli M."/>
            <person name="Gnerre S."/>
            <person name="Imsland F."/>
            <person name="Lear T.L."/>
            <person name="Adelson D.L."/>
            <person name="Bailey E."/>
            <person name="Bellone R.R."/>
            <person name="Bloecker H."/>
            <person name="Distl O."/>
            <person name="Edgar R.C."/>
            <person name="Garber M."/>
            <person name="Leeb T."/>
            <person name="Mauceli E."/>
            <person name="MacLeod J.N."/>
            <person name="Penedo M.C.T."/>
            <person name="Raison J.M."/>
            <person name="Sharpe T."/>
            <person name="Vogel J."/>
            <person name="Andersson L."/>
            <person name="Antczak D.F."/>
            <person name="Biagi T."/>
            <person name="Binns M.M."/>
            <person name="Chowdhary B.P."/>
            <person name="Coleman S.J."/>
            <person name="Della Valle G."/>
            <person name="Fryc S."/>
            <person name="Guerin G."/>
            <person name="Hasegawa T."/>
            <person name="Hill E.W."/>
            <person name="Jurka J."/>
            <person name="Kiialainen A."/>
            <person name="Lindgren G."/>
            <person name="Liu J."/>
            <person name="Magnani E."/>
            <person name="Mickelson J.R."/>
            <person name="Murray J."/>
            <person name="Nergadze S.G."/>
            <person name="Onofrio R."/>
            <person name="Pedroni S."/>
            <person name="Piras M.F."/>
            <person name="Raudsepp T."/>
            <person name="Rocchi M."/>
            <person name="Roeed K.H."/>
            <person name="Ryder O.A."/>
            <person name="Searle S."/>
            <person name="Skow L."/>
            <person name="Swinburne J.E."/>
            <person name="Syvaenen A.C."/>
            <person name="Tozaki T."/>
            <person name="Valberg S.J."/>
            <person name="Vaudin M."/>
            <person name="White J.R."/>
            <person name="Zody M.C."/>
            <person name="Lander E.S."/>
            <person name="Lindblad-Toh K."/>
        </authorList>
    </citation>
    <scope>NUCLEOTIDE SEQUENCE [LARGE SCALE GENOMIC DNA]</scope>
    <source>
        <strain evidence="18 19">Thoroughbred</strain>
    </source>
</reference>
<comment type="similarity">
    <text evidence="3 10">Belongs to the NRAP family.</text>
</comment>
<dbReference type="InterPro" id="IPR035371">
    <property type="entry name" value="Nrap_D6"/>
</dbReference>
<evidence type="ECO:0000256" key="1">
    <source>
        <dbReference type="ARBA" id="ARBA00004286"/>
    </source>
</evidence>
<evidence type="ECO:0000256" key="5">
    <source>
        <dbReference type="ARBA" id="ARBA00022454"/>
    </source>
</evidence>
<evidence type="ECO:0000256" key="2">
    <source>
        <dbReference type="ARBA" id="ARBA00004604"/>
    </source>
</evidence>
<dbReference type="GO" id="GO:0006364">
    <property type="term" value="P:rRNA processing"/>
    <property type="evidence" value="ECO:0000318"/>
    <property type="project" value="GO_Central"/>
</dbReference>
<evidence type="ECO:0000313" key="18">
    <source>
        <dbReference type="Ensembl" id="ENSECAP00000029950.2"/>
    </source>
</evidence>
<dbReference type="InterPro" id="IPR035368">
    <property type="entry name" value="Nrap_D3"/>
</dbReference>
<dbReference type="FunFam" id="3.30.70.3030:FF:000001">
    <property type="entry name" value="Nucleolar protein 6"/>
    <property type="match status" value="1"/>
</dbReference>
<dbReference type="Ensembl" id="ENSECAT00000049079.2">
    <property type="protein sequence ID" value="ENSECAP00000029950.2"/>
    <property type="gene ID" value="ENSECAG00000007914.4"/>
</dbReference>
<feature type="compositionally biased region" description="Basic residues" evidence="11">
    <location>
        <begin position="29"/>
        <end position="40"/>
    </location>
</feature>
<dbReference type="PANTHER" id="PTHR17972">
    <property type="entry name" value="NUCLEOLAR RNA-ASSOCIATED PROTEIN"/>
    <property type="match status" value="1"/>
</dbReference>
<keyword evidence="6 10" id="KW-0694">RNA-binding</keyword>
<dbReference type="Gene3D" id="1.10.1410.10">
    <property type="match status" value="2"/>
</dbReference>
<evidence type="ECO:0000313" key="19">
    <source>
        <dbReference type="Proteomes" id="UP000002281"/>
    </source>
</evidence>
<dbReference type="VGNC" id="VGNC:20800">
    <property type="gene designation" value="NOL6"/>
</dbReference>
<dbReference type="GO" id="GO:0003723">
    <property type="term" value="F:RNA binding"/>
    <property type="evidence" value="ECO:0007669"/>
    <property type="project" value="UniProtKB-KW"/>
</dbReference>
<evidence type="ECO:0000259" key="12">
    <source>
        <dbReference type="Pfam" id="PF03813"/>
    </source>
</evidence>
<dbReference type="Gene3D" id="3.30.70.3030">
    <property type="match status" value="1"/>
</dbReference>
<dbReference type="FunFam" id="1.10.1410.10:FF:000006">
    <property type="entry name" value="Nucleolar protein 6"/>
    <property type="match status" value="1"/>
</dbReference>
<dbReference type="Pfam" id="PF03813">
    <property type="entry name" value="Nrap"/>
    <property type="match status" value="1"/>
</dbReference>
<feature type="domain" description="Nrap protein" evidence="13">
    <location>
        <begin position="324"/>
        <end position="462"/>
    </location>
</feature>
<dbReference type="Pfam" id="PF17404">
    <property type="entry name" value="Nrap_D3"/>
    <property type="match status" value="1"/>
</dbReference>
<comment type="function">
    <text evidence="8">Part of the small subunit (SSU) processome, first precursor of the small eukaryotic ribosomal subunit. During the assembly of the SSU processome in the nucleolus, many ribosome biogenesis factors, an RNA chaperone and ribosomal proteins associate with the nascent pre-rRNA and work in concert to generate RNA folding, modifications, rearrangements and cleavage as well as targeted degradation of pre-ribosomal RNA by the RNA exosome.</text>
</comment>
<dbReference type="Pfam" id="PF17405">
    <property type="entry name" value="Nrap_D4"/>
    <property type="match status" value="1"/>
</dbReference>
<proteinExistence type="inferred from homology"/>
<comment type="subunit">
    <text evidence="9">Part of the small subunit (SSU) processome, composed of more than 70 proteins and the RNA chaperone small nucleolar RNA (snoRNA) U3. Interacts with RRP7A; required for NOL6 localization to nucleolus.</text>
</comment>
<dbReference type="GO" id="GO:0032040">
    <property type="term" value="C:small-subunit processome"/>
    <property type="evidence" value="ECO:0000318"/>
    <property type="project" value="GO_Central"/>
</dbReference>
<keyword evidence="19" id="KW-1185">Reference proteome</keyword>
<reference evidence="18" key="3">
    <citation type="submission" date="2025-09" db="UniProtKB">
        <authorList>
            <consortium name="Ensembl"/>
        </authorList>
    </citation>
    <scope>IDENTIFICATION</scope>
    <source>
        <strain evidence="18">Thoroughbred</strain>
    </source>
</reference>
<dbReference type="InterPro" id="IPR035369">
    <property type="entry name" value="Nrap_D4"/>
</dbReference>
<feature type="domain" description="Nrap protein" evidence="14">
    <location>
        <begin position="468"/>
        <end position="627"/>
    </location>
</feature>
<protein>
    <recommendedName>
        <fullName evidence="4 10">Nucleolar protein 6</fullName>
    </recommendedName>
</protein>
<keyword evidence="5" id="KW-0158">Chromosome</keyword>
<dbReference type="GO" id="GO:0032545">
    <property type="term" value="C:CURI complex"/>
    <property type="evidence" value="ECO:0000318"/>
    <property type="project" value="GO_Central"/>
</dbReference>
<dbReference type="GeneTree" id="ENSGT00390000018619"/>
<dbReference type="Proteomes" id="UP000002281">
    <property type="component" value="Chromosome 23"/>
</dbReference>
<feature type="domain" description="Nrap protein" evidence="17">
    <location>
        <begin position="958"/>
        <end position="1089"/>
    </location>
</feature>
<dbReference type="Pfam" id="PF17407">
    <property type="entry name" value="Nrap_D6"/>
    <property type="match status" value="1"/>
</dbReference>
<reference evidence="18" key="2">
    <citation type="submission" date="2025-08" db="UniProtKB">
        <authorList>
            <consortium name="Ensembl"/>
        </authorList>
    </citation>
    <scope>IDENTIFICATION</scope>
    <source>
        <strain evidence="18">Thoroughbred</strain>
    </source>
</reference>
<feature type="domain" description="Nrap protein" evidence="16">
    <location>
        <begin position="801"/>
        <end position="956"/>
    </location>
</feature>
<dbReference type="Bgee" id="ENSECAG00000007914">
    <property type="expression patterns" value="Expressed in trophectoderm and 23 other cell types or tissues"/>
</dbReference>
<dbReference type="InterPro" id="IPR005554">
    <property type="entry name" value="NOL6/Upt22"/>
</dbReference>
<dbReference type="Pfam" id="PF17403">
    <property type="entry name" value="Nrap_D2"/>
    <property type="match status" value="1"/>
</dbReference>
<evidence type="ECO:0000256" key="11">
    <source>
        <dbReference type="SAM" id="MobiDB-lite"/>
    </source>
</evidence>
<dbReference type="ExpressionAtlas" id="A0A3Q2H7T8">
    <property type="expression patterns" value="baseline"/>
</dbReference>
<dbReference type="AlphaFoldDB" id="A0A3Q2H7T8"/>
<dbReference type="GO" id="GO:0006409">
    <property type="term" value="P:tRNA export from nucleus"/>
    <property type="evidence" value="ECO:0000318"/>
    <property type="project" value="GO_Central"/>
</dbReference>
<evidence type="ECO:0000313" key="20">
    <source>
        <dbReference type="VGNC" id="VGNC:20800"/>
    </source>
</evidence>
<evidence type="ECO:0000256" key="6">
    <source>
        <dbReference type="ARBA" id="ARBA00022884"/>
    </source>
</evidence>
<dbReference type="FunFam" id="1.10.1410.10:FF:000005">
    <property type="entry name" value="Nucleolar protein 6"/>
    <property type="match status" value="1"/>
</dbReference>
<dbReference type="InterPro" id="IPR035367">
    <property type="entry name" value="Nrap_D2"/>
</dbReference>
<accession>A0A3Q2H7T8</accession>
<dbReference type="GO" id="GO:0034456">
    <property type="term" value="C:UTP-C complex"/>
    <property type="evidence" value="ECO:0000318"/>
    <property type="project" value="GO_Central"/>
</dbReference>
<comment type="subcellular location">
    <subcellularLocation>
        <location evidence="1">Chromosome</location>
    </subcellularLocation>
    <subcellularLocation>
        <location evidence="2 10">Nucleus</location>
        <location evidence="2 10">Nucleolus</location>
    </subcellularLocation>
</comment>
<dbReference type="GO" id="GO:0005694">
    <property type="term" value="C:chromosome"/>
    <property type="evidence" value="ECO:0007669"/>
    <property type="project" value="UniProtKB-SubCell"/>
</dbReference>